<organism evidence="2 3">
    <name type="scientific">Arabis alpina</name>
    <name type="common">Alpine rock-cress</name>
    <dbReference type="NCBI Taxonomy" id="50452"/>
    <lineage>
        <taxon>Eukaryota</taxon>
        <taxon>Viridiplantae</taxon>
        <taxon>Streptophyta</taxon>
        <taxon>Embryophyta</taxon>
        <taxon>Tracheophyta</taxon>
        <taxon>Spermatophyta</taxon>
        <taxon>Magnoliopsida</taxon>
        <taxon>eudicotyledons</taxon>
        <taxon>Gunneridae</taxon>
        <taxon>Pentapetalae</taxon>
        <taxon>rosids</taxon>
        <taxon>malvids</taxon>
        <taxon>Brassicales</taxon>
        <taxon>Brassicaceae</taxon>
        <taxon>Arabideae</taxon>
        <taxon>Arabis</taxon>
    </lineage>
</organism>
<feature type="compositionally biased region" description="Pro residues" evidence="1">
    <location>
        <begin position="84"/>
        <end position="101"/>
    </location>
</feature>
<dbReference type="OrthoDB" id="10671332at2759"/>
<feature type="region of interest" description="Disordered" evidence="1">
    <location>
        <begin position="77"/>
        <end position="110"/>
    </location>
</feature>
<feature type="compositionally biased region" description="Polar residues" evidence="1">
    <location>
        <begin position="292"/>
        <end position="301"/>
    </location>
</feature>
<protein>
    <submittedName>
        <fullName evidence="2">Uncharacterized protein</fullName>
    </submittedName>
</protein>
<name>A0A087G5S8_ARAAL</name>
<evidence type="ECO:0000313" key="3">
    <source>
        <dbReference type="Proteomes" id="UP000029120"/>
    </source>
</evidence>
<dbReference type="Proteomes" id="UP000029120">
    <property type="component" value="Chromosome 8"/>
</dbReference>
<feature type="region of interest" description="Disordered" evidence="1">
    <location>
        <begin position="252"/>
        <end position="301"/>
    </location>
</feature>
<accession>A0A087G5S8</accession>
<dbReference type="EMBL" id="CM002876">
    <property type="protein sequence ID" value="KFK25230.1"/>
    <property type="molecule type" value="Genomic_DNA"/>
</dbReference>
<dbReference type="AlphaFoldDB" id="A0A087G5S8"/>
<evidence type="ECO:0000256" key="1">
    <source>
        <dbReference type="SAM" id="MobiDB-lite"/>
    </source>
</evidence>
<reference evidence="3" key="1">
    <citation type="journal article" date="2015" name="Nat. Plants">
        <title>Genome expansion of Arabis alpina linked with retrotransposition and reduced symmetric DNA methylation.</title>
        <authorList>
            <person name="Willing E.M."/>
            <person name="Rawat V."/>
            <person name="Mandakova T."/>
            <person name="Maumus F."/>
            <person name="James G.V."/>
            <person name="Nordstroem K.J."/>
            <person name="Becker C."/>
            <person name="Warthmann N."/>
            <person name="Chica C."/>
            <person name="Szarzynska B."/>
            <person name="Zytnicki M."/>
            <person name="Albani M.C."/>
            <person name="Kiefer C."/>
            <person name="Bergonzi S."/>
            <person name="Castaings L."/>
            <person name="Mateos J.L."/>
            <person name="Berns M.C."/>
            <person name="Bujdoso N."/>
            <person name="Piofczyk T."/>
            <person name="de Lorenzo L."/>
            <person name="Barrero-Sicilia C."/>
            <person name="Mateos I."/>
            <person name="Piednoel M."/>
            <person name="Hagmann J."/>
            <person name="Chen-Min-Tao R."/>
            <person name="Iglesias-Fernandez R."/>
            <person name="Schuster S.C."/>
            <person name="Alonso-Blanco C."/>
            <person name="Roudier F."/>
            <person name="Carbonero P."/>
            <person name="Paz-Ares J."/>
            <person name="Davis S.J."/>
            <person name="Pecinka A."/>
            <person name="Quesneville H."/>
            <person name="Colot V."/>
            <person name="Lysak M.A."/>
            <person name="Weigel D."/>
            <person name="Coupland G."/>
            <person name="Schneeberger K."/>
        </authorList>
    </citation>
    <scope>NUCLEOTIDE SEQUENCE [LARGE SCALE GENOMIC DNA]</scope>
    <source>
        <strain evidence="3">cv. Pajares</strain>
    </source>
</reference>
<sequence>MAPSSSALCSRPTTGEISFSTFQNRVWCIPLIVFPFLTSTPTIFSRRRSSLDLRKGVSRMQLMKPRRPLETIPELISRQTLSSPPVPPVPPDPPDSWPQPSPRSLLAHSDYPPPPEPTVLLSELSFPFTGETIHHGRSILLHIALLDLAAMMMSTSVAKLHHRRLSPESTTDLNGTRSGWILCTPPMEEIKSTIYRLVEIGCIVPLLESGRSPVLYAGIPKVTLESDHLEILRPYRDDPIDASKACVAEAKGNTRATKYSDSRCTDKVPTNPPPSHYPQKSPAPPKKRYAVRSNSTKGKGP</sequence>
<evidence type="ECO:0000313" key="2">
    <source>
        <dbReference type="EMBL" id="KFK25230.1"/>
    </source>
</evidence>
<proteinExistence type="predicted"/>
<dbReference type="Gramene" id="KFK25230">
    <property type="protein sequence ID" value="KFK25230"/>
    <property type="gene ID" value="AALP_AA8G084300"/>
</dbReference>
<keyword evidence="3" id="KW-1185">Reference proteome</keyword>
<feature type="compositionally biased region" description="Pro residues" evidence="1">
    <location>
        <begin position="270"/>
        <end position="284"/>
    </location>
</feature>
<gene>
    <name evidence="2" type="ordered locus">AALP_Aa8g084300</name>
</gene>